<reference evidence="4" key="1">
    <citation type="submission" date="2021-02" db="EMBL/GenBank/DDBJ databases">
        <authorList>
            <person name="Nowell W R."/>
        </authorList>
    </citation>
    <scope>NUCLEOTIDE SEQUENCE</scope>
</reference>
<dbReference type="Proteomes" id="UP000663829">
    <property type="component" value="Unassembled WGS sequence"/>
</dbReference>
<dbReference type="Gene3D" id="1.10.238.10">
    <property type="entry name" value="EF-hand"/>
    <property type="match status" value="1"/>
</dbReference>
<dbReference type="InterPro" id="IPR002048">
    <property type="entry name" value="EF_hand_dom"/>
</dbReference>
<organism evidence="4 7">
    <name type="scientific">Didymodactylos carnosus</name>
    <dbReference type="NCBI Taxonomy" id="1234261"/>
    <lineage>
        <taxon>Eukaryota</taxon>
        <taxon>Metazoa</taxon>
        <taxon>Spiralia</taxon>
        <taxon>Gnathifera</taxon>
        <taxon>Rotifera</taxon>
        <taxon>Eurotatoria</taxon>
        <taxon>Bdelloidea</taxon>
        <taxon>Philodinida</taxon>
        <taxon>Philodinidae</taxon>
        <taxon>Didymodactylos</taxon>
    </lineage>
</organism>
<gene>
    <name evidence="4" type="ORF">GPM918_LOCUS24319</name>
    <name evidence="3" type="ORF">OVA965_LOCUS11986</name>
    <name evidence="6" type="ORF">SRO942_LOCUS24318</name>
    <name evidence="5" type="ORF">TMI583_LOCUS11990</name>
</gene>
<sequence>MTDYSHTTKEKIEFVRAVEEAFFILDRNKSRSVGRDDFVHVANSIDLDAQESLDLLRTAIEEQTDDEHSSELNISEYCDLMLRHVSSSDLDLELKLTFKYFDRDHDGLITQEDLDKLIEFFNFNDEEYQQVRQWLTEKGMNYQQFVEFMMHD</sequence>
<comment type="caution">
    <text evidence="4">The sequence shown here is derived from an EMBL/GenBank/DDBJ whole genome shotgun (WGS) entry which is preliminary data.</text>
</comment>
<keyword evidence="1" id="KW-0106">Calcium</keyword>
<evidence type="ECO:0000313" key="7">
    <source>
        <dbReference type="Proteomes" id="UP000663829"/>
    </source>
</evidence>
<dbReference type="OrthoDB" id="26525at2759"/>
<dbReference type="InterPro" id="IPR018247">
    <property type="entry name" value="EF_Hand_1_Ca_BS"/>
</dbReference>
<evidence type="ECO:0000313" key="4">
    <source>
        <dbReference type="EMBL" id="CAF1213208.1"/>
    </source>
</evidence>
<keyword evidence="7" id="KW-1185">Reference proteome</keyword>
<evidence type="ECO:0000256" key="1">
    <source>
        <dbReference type="ARBA" id="ARBA00022837"/>
    </source>
</evidence>
<dbReference type="Proteomes" id="UP000677228">
    <property type="component" value="Unassembled WGS sequence"/>
</dbReference>
<accession>A0A814XAN0</accession>
<dbReference type="EMBL" id="CAJOBA010004734">
    <property type="protein sequence ID" value="CAF3722207.1"/>
    <property type="molecule type" value="Genomic_DNA"/>
</dbReference>
<dbReference type="EMBL" id="CAJNOQ010009019">
    <property type="protein sequence ID" value="CAF1213208.1"/>
    <property type="molecule type" value="Genomic_DNA"/>
</dbReference>
<evidence type="ECO:0000259" key="2">
    <source>
        <dbReference type="PROSITE" id="PS50222"/>
    </source>
</evidence>
<dbReference type="Proteomes" id="UP000681722">
    <property type="component" value="Unassembled WGS sequence"/>
</dbReference>
<evidence type="ECO:0000313" key="5">
    <source>
        <dbReference type="EMBL" id="CAF3722207.1"/>
    </source>
</evidence>
<protein>
    <recommendedName>
        <fullName evidence="2">EF-hand domain-containing protein</fullName>
    </recommendedName>
</protein>
<dbReference type="AlphaFoldDB" id="A0A814XAN0"/>
<name>A0A814XAN0_9BILA</name>
<dbReference type="InterPro" id="IPR011992">
    <property type="entry name" value="EF-hand-dom_pair"/>
</dbReference>
<dbReference type="PROSITE" id="PS50222">
    <property type="entry name" value="EF_HAND_2"/>
    <property type="match status" value="1"/>
</dbReference>
<evidence type="ECO:0000313" key="3">
    <source>
        <dbReference type="EMBL" id="CAF0947764.1"/>
    </source>
</evidence>
<feature type="domain" description="EF-hand" evidence="2">
    <location>
        <begin position="89"/>
        <end position="124"/>
    </location>
</feature>
<dbReference type="EMBL" id="CAJNOK010004729">
    <property type="protein sequence ID" value="CAF0947764.1"/>
    <property type="molecule type" value="Genomic_DNA"/>
</dbReference>
<dbReference type="Proteomes" id="UP000682733">
    <property type="component" value="Unassembled WGS sequence"/>
</dbReference>
<evidence type="ECO:0000313" key="6">
    <source>
        <dbReference type="EMBL" id="CAF3977193.1"/>
    </source>
</evidence>
<proteinExistence type="predicted"/>
<dbReference type="PROSITE" id="PS00018">
    <property type="entry name" value="EF_HAND_1"/>
    <property type="match status" value="2"/>
</dbReference>
<dbReference type="SUPFAM" id="SSF47473">
    <property type="entry name" value="EF-hand"/>
    <property type="match status" value="1"/>
</dbReference>
<dbReference type="SMART" id="SM00054">
    <property type="entry name" value="EFh"/>
    <property type="match status" value="2"/>
</dbReference>
<dbReference type="GO" id="GO:0005509">
    <property type="term" value="F:calcium ion binding"/>
    <property type="evidence" value="ECO:0007669"/>
    <property type="project" value="InterPro"/>
</dbReference>
<dbReference type="EMBL" id="CAJOBC010009020">
    <property type="protein sequence ID" value="CAF3977193.1"/>
    <property type="molecule type" value="Genomic_DNA"/>
</dbReference>